<reference evidence="12 13" key="1">
    <citation type="submission" date="2019-02" db="EMBL/GenBank/DDBJ databases">
        <title>Genome sequencing of the rare red list fungi Dentipellis fragilis.</title>
        <authorList>
            <person name="Buettner E."/>
            <person name="Kellner H."/>
        </authorList>
    </citation>
    <scope>NUCLEOTIDE SEQUENCE [LARGE SCALE GENOMIC DNA]</scope>
    <source>
        <strain evidence="12 13">DSM 105465</strain>
    </source>
</reference>
<organism evidence="12 13">
    <name type="scientific">Dentipellis fragilis</name>
    <dbReference type="NCBI Taxonomy" id="205917"/>
    <lineage>
        <taxon>Eukaryota</taxon>
        <taxon>Fungi</taxon>
        <taxon>Dikarya</taxon>
        <taxon>Basidiomycota</taxon>
        <taxon>Agaricomycotina</taxon>
        <taxon>Agaricomycetes</taxon>
        <taxon>Russulales</taxon>
        <taxon>Hericiaceae</taxon>
        <taxon>Dentipellis</taxon>
    </lineage>
</organism>
<dbReference type="OrthoDB" id="8191639at2759"/>
<sequence length="551" mass="59972">MKKESPSQLSTQRVSHGLLADVLDLFTLCYSFSTSALARLPLFQSLHRWCATARAVYTSRDQIYLDIMGTLGKEGRASGNWQRLQKVIEKSKADSSSSDHTHKRRKLGHSATTPTSETTNRSLASASILPIASTSSVLLTTDSEPPSREVLDLRTLISSPTPHHPALPERHRLPGQYIAVDCEMVGVGPLGSESSLARVSIVNYHGAVLCDLFVRQKERVTDWRTRWSGIREMDMVGAKPFEEVQTMVSNFMKDRVLIGHAVHNDLQALLLSHPRAQLRDTQVLARKHGQSRVKHPSLKNLVRDMLGVAIQEGEHSSVVDARATMAIFRLHRKEWERPFSVKGVRVPIFEPEPGAEDGEEAGLEDEDDGGAVREQKQKRKRSADAVIEEAASTPDLQLHLASSKTSTVSVSVAKQQQQQPLLAAPSVLRKKKVKSGSAADGCRGISSGLSTVITRRSKGGPQEYPGASGEGQPTGGGAKRKSDGGEGRERLVESVVDADPGIDIMTLGPGTSAGRSSIPLCLLITGTRSRCSLYIPCQRIGIFAFGCAYQQ</sequence>
<dbReference type="FunFam" id="3.30.420.10:FF:000007">
    <property type="entry name" value="Interferon-stimulated exonuclease gene 20"/>
    <property type="match status" value="1"/>
</dbReference>
<proteinExistence type="inferred from homology"/>
<protein>
    <recommendedName>
        <fullName evidence="3">RNA exonuclease 4</fullName>
    </recommendedName>
</protein>
<dbReference type="CDD" id="cd06144">
    <property type="entry name" value="REX4_like"/>
    <property type="match status" value="1"/>
</dbReference>
<dbReference type="InterPro" id="IPR013520">
    <property type="entry name" value="Ribonucl_H"/>
</dbReference>
<comment type="caution">
    <text evidence="12">The sequence shown here is derived from an EMBL/GenBank/DDBJ whole genome shotgun (WGS) entry which is preliminary data.</text>
</comment>
<evidence type="ECO:0000313" key="12">
    <source>
        <dbReference type="EMBL" id="TFY65434.1"/>
    </source>
</evidence>
<dbReference type="GO" id="GO:0006364">
    <property type="term" value="P:rRNA processing"/>
    <property type="evidence" value="ECO:0007669"/>
    <property type="project" value="UniProtKB-KW"/>
</dbReference>
<dbReference type="GO" id="GO:0000027">
    <property type="term" value="P:ribosomal large subunit assembly"/>
    <property type="evidence" value="ECO:0007669"/>
    <property type="project" value="TreeGrafter"/>
</dbReference>
<keyword evidence="4" id="KW-0698">rRNA processing</keyword>
<feature type="compositionally biased region" description="Polar residues" evidence="10">
    <location>
        <begin position="110"/>
        <end position="121"/>
    </location>
</feature>
<dbReference type="PANTHER" id="PTHR12801">
    <property type="entry name" value="RNA EXONUCLEASE REXO1 / RECO3 FAMILY MEMBER-RELATED"/>
    <property type="match status" value="1"/>
</dbReference>
<keyword evidence="13" id="KW-1185">Reference proteome</keyword>
<evidence type="ECO:0000256" key="5">
    <source>
        <dbReference type="ARBA" id="ARBA00022722"/>
    </source>
</evidence>
<feature type="compositionally biased region" description="Basic and acidic residues" evidence="10">
    <location>
        <begin position="480"/>
        <end position="489"/>
    </location>
</feature>
<evidence type="ECO:0000256" key="4">
    <source>
        <dbReference type="ARBA" id="ARBA00022552"/>
    </source>
</evidence>
<feature type="region of interest" description="Disordered" evidence="10">
    <location>
        <begin position="350"/>
        <end position="384"/>
    </location>
</feature>
<dbReference type="AlphaFoldDB" id="A0A4Y9YSN2"/>
<dbReference type="STRING" id="205917.A0A4Y9YSN2"/>
<evidence type="ECO:0000256" key="9">
    <source>
        <dbReference type="ARBA" id="ARBA00025599"/>
    </source>
</evidence>
<dbReference type="InterPro" id="IPR037431">
    <property type="entry name" value="REX4_DEDDh_dom"/>
</dbReference>
<keyword evidence="8" id="KW-0539">Nucleus</keyword>
<keyword evidence="5" id="KW-0540">Nuclease</keyword>
<evidence type="ECO:0000256" key="1">
    <source>
        <dbReference type="ARBA" id="ARBA00004123"/>
    </source>
</evidence>
<dbReference type="GO" id="GO:0003676">
    <property type="term" value="F:nucleic acid binding"/>
    <property type="evidence" value="ECO:0007669"/>
    <property type="project" value="InterPro"/>
</dbReference>
<feature type="compositionally biased region" description="Gly residues" evidence="10">
    <location>
        <begin position="468"/>
        <end position="477"/>
    </location>
</feature>
<dbReference type="InterPro" id="IPR047021">
    <property type="entry name" value="REXO1/3/4-like"/>
</dbReference>
<gene>
    <name evidence="12" type="ORF">EVG20_g5589</name>
</gene>
<name>A0A4Y9YSN2_9AGAM</name>
<comment type="similarity">
    <text evidence="2">Belongs to the REXO4 family.</text>
</comment>
<feature type="region of interest" description="Disordered" evidence="10">
    <location>
        <begin position="455"/>
        <end position="489"/>
    </location>
</feature>
<dbReference type="Gene3D" id="3.30.420.10">
    <property type="entry name" value="Ribonuclease H-like superfamily/Ribonuclease H"/>
    <property type="match status" value="1"/>
</dbReference>
<keyword evidence="7" id="KW-0269">Exonuclease</keyword>
<evidence type="ECO:0000313" key="13">
    <source>
        <dbReference type="Proteomes" id="UP000298327"/>
    </source>
</evidence>
<feature type="domain" description="Exonuclease" evidence="11">
    <location>
        <begin position="176"/>
        <end position="337"/>
    </location>
</feature>
<evidence type="ECO:0000256" key="7">
    <source>
        <dbReference type="ARBA" id="ARBA00022839"/>
    </source>
</evidence>
<evidence type="ECO:0000256" key="10">
    <source>
        <dbReference type="SAM" id="MobiDB-lite"/>
    </source>
</evidence>
<evidence type="ECO:0000256" key="2">
    <source>
        <dbReference type="ARBA" id="ARBA00010489"/>
    </source>
</evidence>
<feature type="compositionally biased region" description="Basic and acidic residues" evidence="10">
    <location>
        <begin position="88"/>
        <end position="100"/>
    </location>
</feature>
<dbReference type="SMART" id="SM00479">
    <property type="entry name" value="EXOIII"/>
    <property type="match status" value="1"/>
</dbReference>
<feature type="region of interest" description="Disordered" evidence="10">
    <location>
        <begin position="88"/>
        <end position="123"/>
    </location>
</feature>
<dbReference type="PANTHER" id="PTHR12801:SF45">
    <property type="entry name" value="RNA EXONUCLEASE 4"/>
    <property type="match status" value="1"/>
</dbReference>
<dbReference type="Pfam" id="PF00929">
    <property type="entry name" value="RNase_T"/>
    <property type="match status" value="1"/>
</dbReference>
<evidence type="ECO:0000256" key="6">
    <source>
        <dbReference type="ARBA" id="ARBA00022801"/>
    </source>
</evidence>
<evidence type="ECO:0000256" key="3">
    <source>
        <dbReference type="ARBA" id="ARBA00016937"/>
    </source>
</evidence>
<dbReference type="InterPro" id="IPR012337">
    <property type="entry name" value="RNaseH-like_sf"/>
</dbReference>
<dbReference type="EMBL" id="SEOQ01000336">
    <property type="protein sequence ID" value="TFY65434.1"/>
    <property type="molecule type" value="Genomic_DNA"/>
</dbReference>
<evidence type="ECO:0000256" key="8">
    <source>
        <dbReference type="ARBA" id="ARBA00023242"/>
    </source>
</evidence>
<accession>A0A4Y9YSN2</accession>
<comment type="function">
    <text evidence="9">Exoribonuclease involved in ribosome biosynthesis. Involved in the processing of ITS1, the internal transcribed spacer localized between the 18S and 5.8S rRNAs.</text>
</comment>
<dbReference type="GO" id="GO:0005634">
    <property type="term" value="C:nucleus"/>
    <property type="evidence" value="ECO:0007669"/>
    <property type="project" value="UniProtKB-SubCell"/>
</dbReference>
<dbReference type="SUPFAM" id="SSF53098">
    <property type="entry name" value="Ribonuclease H-like"/>
    <property type="match status" value="1"/>
</dbReference>
<evidence type="ECO:0000259" key="11">
    <source>
        <dbReference type="SMART" id="SM00479"/>
    </source>
</evidence>
<keyword evidence="6" id="KW-0378">Hydrolase</keyword>
<dbReference type="GO" id="GO:0008408">
    <property type="term" value="F:3'-5' exonuclease activity"/>
    <property type="evidence" value="ECO:0007669"/>
    <property type="project" value="InterPro"/>
</dbReference>
<dbReference type="InterPro" id="IPR036397">
    <property type="entry name" value="RNaseH_sf"/>
</dbReference>
<comment type="subcellular location">
    <subcellularLocation>
        <location evidence="1">Nucleus</location>
    </subcellularLocation>
</comment>
<feature type="compositionally biased region" description="Acidic residues" evidence="10">
    <location>
        <begin position="353"/>
        <end position="369"/>
    </location>
</feature>
<dbReference type="Proteomes" id="UP000298327">
    <property type="component" value="Unassembled WGS sequence"/>
</dbReference>